<evidence type="ECO:0000313" key="2">
    <source>
        <dbReference type="EMBL" id="KAJ1196225.1"/>
    </source>
</evidence>
<name>A0AAV7V498_PLEWA</name>
<keyword evidence="3" id="KW-1185">Reference proteome</keyword>
<sequence length="125" mass="13330">MTSKVSVMKNSKRYAAGEKLTCVAVVPGRCTYPWPRFQENEGSAGQGKEKARMPEVTTSGRRGCLPQVPTDDPTVQGDESATITADEAASESAGECMTTPLVHHACDTTEETDVDPETGNLTPEP</sequence>
<organism evidence="2 3">
    <name type="scientific">Pleurodeles waltl</name>
    <name type="common">Iberian ribbed newt</name>
    <dbReference type="NCBI Taxonomy" id="8319"/>
    <lineage>
        <taxon>Eukaryota</taxon>
        <taxon>Metazoa</taxon>
        <taxon>Chordata</taxon>
        <taxon>Craniata</taxon>
        <taxon>Vertebrata</taxon>
        <taxon>Euteleostomi</taxon>
        <taxon>Amphibia</taxon>
        <taxon>Batrachia</taxon>
        <taxon>Caudata</taxon>
        <taxon>Salamandroidea</taxon>
        <taxon>Salamandridae</taxon>
        <taxon>Pleurodelinae</taxon>
        <taxon>Pleurodeles</taxon>
    </lineage>
</organism>
<feature type="region of interest" description="Disordered" evidence="1">
    <location>
        <begin position="33"/>
        <end position="94"/>
    </location>
</feature>
<dbReference type="Proteomes" id="UP001066276">
    <property type="component" value="Chromosome 2_1"/>
</dbReference>
<dbReference type="AlphaFoldDB" id="A0AAV7V498"/>
<proteinExistence type="predicted"/>
<evidence type="ECO:0000313" key="3">
    <source>
        <dbReference type="Proteomes" id="UP001066276"/>
    </source>
</evidence>
<protein>
    <submittedName>
        <fullName evidence="2">Uncharacterized protein</fullName>
    </submittedName>
</protein>
<dbReference type="EMBL" id="JANPWB010000003">
    <property type="protein sequence ID" value="KAJ1196225.1"/>
    <property type="molecule type" value="Genomic_DNA"/>
</dbReference>
<gene>
    <name evidence="2" type="ORF">NDU88_000096</name>
</gene>
<evidence type="ECO:0000256" key="1">
    <source>
        <dbReference type="SAM" id="MobiDB-lite"/>
    </source>
</evidence>
<accession>A0AAV7V498</accession>
<reference evidence="2" key="1">
    <citation type="journal article" date="2022" name="bioRxiv">
        <title>Sequencing and chromosome-scale assembly of the giantPleurodeles waltlgenome.</title>
        <authorList>
            <person name="Brown T."/>
            <person name="Elewa A."/>
            <person name="Iarovenko S."/>
            <person name="Subramanian E."/>
            <person name="Araus A.J."/>
            <person name="Petzold A."/>
            <person name="Susuki M."/>
            <person name="Suzuki K.-i.T."/>
            <person name="Hayashi T."/>
            <person name="Toyoda A."/>
            <person name="Oliveira C."/>
            <person name="Osipova E."/>
            <person name="Leigh N.D."/>
            <person name="Simon A."/>
            <person name="Yun M.H."/>
        </authorList>
    </citation>
    <scope>NUCLEOTIDE SEQUENCE</scope>
    <source>
        <strain evidence="2">20211129_DDA</strain>
        <tissue evidence="2">Liver</tissue>
    </source>
</reference>
<comment type="caution">
    <text evidence="2">The sequence shown here is derived from an EMBL/GenBank/DDBJ whole genome shotgun (WGS) entry which is preliminary data.</text>
</comment>